<feature type="transmembrane region" description="Helical" evidence="10">
    <location>
        <begin position="609"/>
        <end position="629"/>
    </location>
</feature>
<name>A0A4S4AJ80_9RHOO</name>
<evidence type="ECO:0000259" key="12">
    <source>
        <dbReference type="PROSITE" id="PS50110"/>
    </source>
</evidence>
<dbReference type="InterPro" id="IPR011006">
    <property type="entry name" value="CheY-like_superfamily"/>
</dbReference>
<dbReference type="PROSITE" id="PS50110">
    <property type="entry name" value="RESPONSE_REGULATORY"/>
    <property type="match status" value="1"/>
</dbReference>
<protein>
    <recommendedName>
        <fullName evidence="8">Virulence sensor protein BvgS</fullName>
        <ecNumber evidence="2">2.7.13.3</ecNumber>
    </recommendedName>
</protein>
<dbReference type="CDD" id="cd16922">
    <property type="entry name" value="HATPase_EvgS-ArcB-TorS-like"/>
    <property type="match status" value="1"/>
</dbReference>
<feature type="domain" description="Response regulatory" evidence="12">
    <location>
        <begin position="922"/>
        <end position="1036"/>
    </location>
</feature>
<dbReference type="SMART" id="SM00387">
    <property type="entry name" value="HATPase_c"/>
    <property type="match status" value="1"/>
</dbReference>
<dbReference type="Gene3D" id="3.40.50.2300">
    <property type="match status" value="1"/>
</dbReference>
<dbReference type="OrthoDB" id="9810730at2"/>
<dbReference type="RefSeq" id="WP_136385941.1">
    <property type="nucleotide sequence ID" value="NZ_SSOD01000013.1"/>
</dbReference>
<keyword evidence="4" id="KW-0808">Transferase</keyword>
<dbReference type="Pfam" id="PF00512">
    <property type="entry name" value="HisKA"/>
    <property type="match status" value="1"/>
</dbReference>
<dbReference type="Pfam" id="PF02518">
    <property type="entry name" value="HATPase_c"/>
    <property type="match status" value="1"/>
</dbReference>
<evidence type="ECO:0000313" key="13">
    <source>
        <dbReference type="EMBL" id="THF59426.1"/>
    </source>
</evidence>
<dbReference type="FunFam" id="1.10.287.130:FF:000001">
    <property type="entry name" value="Two-component sensor histidine kinase"/>
    <property type="match status" value="1"/>
</dbReference>
<keyword evidence="6" id="KW-0902">Two-component regulatory system</keyword>
<feature type="transmembrane region" description="Helical" evidence="10">
    <location>
        <begin position="222"/>
        <end position="238"/>
    </location>
</feature>
<evidence type="ECO:0000259" key="11">
    <source>
        <dbReference type="PROSITE" id="PS50109"/>
    </source>
</evidence>
<comment type="caution">
    <text evidence="13">The sequence shown here is derived from an EMBL/GenBank/DDBJ whole genome shotgun (WGS) entry which is preliminary data.</text>
</comment>
<dbReference type="CDD" id="cd00082">
    <property type="entry name" value="HisKA"/>
    <property type="match status" value="1"/>
</dbReference>
<dbReference type="PROSITE" id="PS50109">
    <property type="entry name" value="HIS_KIN"/>
    <property type="match status" value="1"/>
</dbReference>
<feature type="transmembrane region" description="Helical" evidence="10">
    <location>
        <begin position="154"/>
        <end position="175"/>
    </location>
</feature>
<evidence type="ECO:0000256" key="10">
    <source>
        <dbReference type="SAM" id="Phobius"/>
    </source>
</evidence>
<accession>A0A4S4AJ80</accession>
<dbReference type="Gene3D" id="1.10.4160.10">
    <property type="entry name" value="Hydantoin permease"/>
    <property type="match status" value="1"/>
</dbReference>
<dbReference type="CDD" id="cd17546">
    <property type="entry name" value="REC_hyHK_CKI1_RcsC-like"/>
    <property type="match status" value="1"/>
</dbReference>
<dbReference type="GO" id="GO:0005886">
    <property type="term" value="C:plasma membrane"/>
    <property type="evidence" value="ECO:0007669"/>
    <property type="project" value="TreeGrafter"/>
</dbReference>
<comment type="function">
    <text evidence="7">Member of the two-component regulatory system BvgS/BvgA. Phosphorylates BvgA via a four-step phosphorelay in response to environmental signals.</text>
</comment>
<comment type="catalytic activity">
    <reaction evidence="1">
        <text>ATP + protein L-histidine = ADP + protein N-phospho-L-histidine.</text>
        <dbReference type="EC" id="2.7.13.3"/>
    </reaction>
</comment>
<feature type="transmembrane region" description="Helical" evidence="10">
    <location>
        <begin position="44"/>
        <end position="68"/>
    </location>
</feature>
<feature type="transmembrane region" description="Helical" evidence="10">
    <location>
        <begin position="117"/>
        <end position="142"/>
    </location>
</feature>
<keyword evidence="10" id="KW-0472">Membrane</keyword>
<feature type="transmembrane region" description="Helical" evidence="10">
    <location>
        <begin position="360"/>
        <end position="382"/>
    </location>
</feature>
<feature type="transmembrane region" description="Helical" evidence="10">
    <location>
        <begin position="308"/>
        <end position="328"/>
    </location>
</feature>
<sequence>MTTSTQRIFRVRRDYNTWVANETLEDYSLRYTPRAFRKWSEFRVANTAFGAVSFLAMEAIGGTMVVNYGFANALLAILVVGLLTFLTGLPISYYAARYGVDMDLLTRGAGFGYLGSTITSLIYASFTFIFFALEAAIMALALQLAFGWPIEWCYIFSALVILPLVTYGITLISHLQWWTQPLWLVLWLCPFAFILFENPGAFRDFVGMAGQVSGDSGFDWKMFGLAAAVAFSLIVQVGEQVDFLRFLPERTARNRKRWWAAVLIAGPGWIVPGMLKMLGGAFLAFLALQHEIRPANATEPTQMYLAGFGYVFSDPAWVMLATTVFVIVSQVKINVTNAYAGSLAWSNFFARATHSHPGRVVWLVFNVLIATLLMLFGVFHALEPVLGLYANVAVAWVGALVADLVINKPLGLSPPHIEFKRAHLYDINPVGPGAMLVAAVIAIVAYSGHLGETARAYSPFIALFVAFVTAPLIAWATKGRFYLARSGTPLGKPGEMVECVVCENHFEADDMARCPAYAAPICSLCCTLESRCHDRCKTGARAAEQAGRALARVLPRAISRRINFRVGHYALLLAGLSLVIGTVLGLNYYQASVSAGFNAEVDGFLRDGFGRSFAMLALLCAVGAWWMVLASESRRLAEDESNRQNQLLSREIEAHLLTDAQLQLAKEAAESANRAKTRYVSGVSHELRTPLNSILGYAQVLLHDDRLDPEQRRAISTIHRSGEHLTSLIDGLLDLARIEAGRLRLDPSVIDLPEFIDDLQRMVAPLAIAKQLEFRVEVEGSLPGLVRADLKRLRQILINLLINAVKFTAEGSVVLRVDYRMDVARFEVIDTGVGIEKEDLERIFLPFERAGSGRRGVEPGTGLGLTITQLLTELMGGEIRVDSTPGTGSRFTVRLYLPAQTVDEAGTEVATMITGYAGGPYRVLIVDDQVVHRQLIAGMLSRLGFVCAEAASGRECLAAMAVEAPHAVLLDISMDDLDGWETARRLRAAGHTQPIVMVSANVFDNRGELLEACGCQGFVSKPVLESELLALLGRHLQIHWIRARLPPRLPLPAAPPPNAFDEEQRLALNRLLRLGHVQGLRREIQLLAADHPPLAAACRHLAELVDRYDLQACQLYLEGATP</sequence>
<organism evidence="13 14">
    <name type="scientific">Pseudothauera rhizosphaerae</name>
    <dbReference type="NCBI Taxonomy" id="2565932"/>
    <lineage>
        <taxon>Bacteria</taxon>
        <taxon>Pseudomonadati</taxon>
        <taxon>Pseudomonadota</taxon>
        <taxon>Betaproteobacteria</taxon>
        <taxon>Rhodocyclales</taxon>
        <taxon>Zoogloeaceae</taxon>
        <taxon>Pseudothauera</taxon>
    </lineage>
</organism>
<dbReference type="InterPro" id="IPR004358">
    <property type="entry name" value="Sig_transdc_His_kin-like_C"/>
</dbReference>
<feature type="transmembrane region" description="Helical" evidence="10">
    <location>
        <begin position="427"/>
        <end position="450"/>
    </location>
</feature>
<dbReference type="FunFam" id="3.30.565.10:FF:000010">
    <property type="entry name" value="Sensor histidine kinase RcsC"/>
    <property type="match status" value="1"/>
</dbReference>
<keyword evidence="5" id="KW-0418">Kinase</keyword>
<evidence type="ECO:0000256" key="6">
    <source>
        <dbReference type="ARBA" id="ARBA00023012"/>
    </source>
</evidence>
<dbReference type="GO" id="GO:0000155">
    <property type="term" value="F:phosphorelay sensor kinase activity"/>
    <property type="evidence" value="ECO:0007669"/>
    <property type="project" value="InterPro"/>
</dbReference>
<dbReference type="PRINTS" id="PR00344">
    <property type="entry name" value="BCTRLSENSOR"/>
</dbReference>
<dbReference type="Gene3D" id="3.30.565.10">
    <property type="entry name" value="Histidine kinase-like ATPase, C-terminal domain"/>
    <property type="match status" value="1"/>
</dbReference>
<dbReference type="EMBL" id="SSOD01000013">
    <property type="protein sequence ID" value="THF59426.1"/>
    <property type="molecule type" value="Genomic_DNA"/>
</dbReference>
<evidence type="ECO:0000256" key="4">
    <source>
        <dbReference type="ARBA" id="ARBA00022679"/>
    </source>
</evidence>
<evidence type="ECO:0000256" key="7">
    <source>
        <dbReference type="ARBA" id="ARBA00058004"/>
    </source>
</evidence>
<dbReference type="InterPro" id="IPR005467">
    <property type="entry name" value="His_kinase_dom"/>
</dbReference>
<dbReference type="InterPro" id="IPR001789">
    <property type="entry name" value="Sig_transdc_resp-reg_receiver"/>
</dbReference>
<evidence type="ECO:0000256" key="9">
    <source>
        <dbReference type="PROSITE-ProRule" id="PRU00169"/>
    </source>
</evidence>
<keyword evidence="14" id="KW-1185">Reference proteome</keyword>
<dbReference type="InterPro" id="IPR003661">
    <property type="entry name" value="HisK_dim/P_dom"/>
</dbReference>
<dbReference type="SUPFAM" id="SSF52172">
    <property type="entry name" value="CheY-like"/>
    <property type="match status" value="1"/>
</dbReference>
<dbReference type="InterPro" id="IPR003594">
    <property type="entry name" value="HATPase_dom"/>
</dbReference>
<keyword evidence="3 9" id="KW-0597">Phosphoprotein</keyword>
<evidence type="ECO:0000256" key="1">
    <source>
        <dbReference type="ARBA" id="ARBA00000085"/>
    </source>
</evidence>
<dbReference type="AlphaFoldDB" id="A0A4S4AJ80"/>
<keyword evidence="10" id="KW-0812">Transmembrane</keyword>
<evidence type="ECO:0000256" key="5">
    <source>
        <dbReference type="ARBA" id="ARBA00022777"/>
    </source>
</evidence>
<feature type="domain" description="Histidine kinase" evidence="11">
    <location>
        <begin position="682"/>
        <end position="899"/>
    </location>
</feature>
<dbReference type="InterPro" id="IPR036097">
    <property type="entry name" value="HisK_dim/P_sf"/>
</dbReference>
<feature type="transmembrane region" description="Helical" evidence="10">
    <location>
        <begin position="74"/>
        <end position="96"/>
    </location>
</feature>
<evidence type="ECO:0000313" key="14">
    <source>
        <dbReference type="Proteomes" id="UP000307956"/>
    </source>
</evidence>
<feature type="transmembrane region" description="Helical" evidence="10">
    <location>
        <begin position="258"/>
        <end position="288"/>
    </location>
</feature>
<feature type="modified residue" description="4-aspartylphosphate" evidence="9">
    <location>
        <position position="971"/>
    </location>
</feature>
<dbReference type="EC" id="2.7.13.3" evidence="2"/>
<dbReference type="Proteomes" id="UP000307956">
    <property type="component" value="Unassembled WGS sequence"/>
</dbReference>
<gene>
    <name evidence="13" type="ORF">E6O51_15655</name>
</gene>
<dbReference type="SMART" id="SM00448">
    <property type="entry name" value="REC"/>
    <property type="match status" value="1"/>
</dbReference>
<proteinExistence type="predicted"/>
<dbReference type="PANTHER" id="PTHR43047">
    <property type="entry name" value="TWO-COMPONENT HISTIDINE PROTEIN KINASE"/>
    <property type="match status" value="1"/>
</dbReference>
<feature type="transmembrane region" description="Helical" evidence="10">
    <location>
        <begin position="569"/>
        <end position="589"/>
    </location>
</feature>
<feature type="transmembrane region" description="Helical" evidence="10">
    <location>
        <begin position="182"/>
        <end position="202"/>
    </location>
</feature>
<dbReference type="SUPFAM" id="SSF55874">
    <property type="entry name" value="ATPase domain of HSP90 chaperone/DNA topoisomerase II/histidine kinase"/>
    <property type="match status" value="1"/>
</dbReference>
<evidence type="ECO:0000256" key="8">
    <source>
        <dbReference type="ARBA" id="ARBA00070152"/>
    </source>
</evidence>
<evidence type="ECO:0000256" key="3">
    <source>
        <dbReference type="ARBA" id="ARBA00022553"/>
    </source>
</evidence>
<feature type="transmembrane region" description="Helical" evidence="10">
    <location>
        <begin position="388"/>
        <end position="406"/>
    </location>
</feature>
<keyword evidence="10" id="KW-1133">Transmembrane helix</keyword>
<feature type="transmembrane region" description="Helical" evidence="10">
    <location>
        <begin position="456"/>
        <end position="476"/>
    </location>
</feature>
<dbReference type="GO" id="GO:0009927">
    <property type="term" value="F:histidine phosphotransfer kinase activity"/>
    <property type="evidence" value="ECO:0007669"/>
    <property type="project" value="TreeGrafter"/>
</dbReference>
<dbReference type="PANTHER" id="PTHR43047:SF72">
    <property type="entry name" value="OSMOSENSING HISTIDINE PROTEIN KINASE SLN1"/>
    <property type="match status" value="1"/>
</dbReference>
<dbReference type="Gene3D" id="1.10.287.130">
    <property type="match status" value="1"/>
</dbReference>
<evidence type="ECO:0000256" key="2">
    <source>
        <dbReference type="ARBA" id="ARBA00012438"/>
    </source>
</evidence>
<dbReference type="SUPFAM" id="SSF47384">
    <property type="entry name" value="Homodimeric domain of signal transducing histidine kinase"/>
    <property type="match status" value="1"/>
</dbReference>
<reference evidence="13 14" key="1">
    <citation type="submission" date="2019-04" db="EMBL/GenBank/DDBJ databases">
        <title>Azoarcus rhizosphaerae sp. nov. isolated from rhizosphere of Ficus religiosa.</title>
        <authorList>
            <person name="Lin S.-Y."/>
            <person name="Hameed A."/>
            <person name="Hsu Y.-H."/>
            <person name="Young C.-C."/>
        </authorList>
    </citation>
    <scope>NUCLEOTIDE SEQUENCE [LARGE SCALE GENOMIC DNA]</scope>
    <source>
        <strain evidence="13 14">CC-YHH848</strain>
    </source>
</reference>
<dbReference type="SMART" id="SM00388">
    <property type="entry name" value="HisKA"/>
    <property type="match status" value="1"/>
</dbReference>
<dbReference type="InterPro" id="IPR036890">
    <property type="entry name" value="HATPase_C_sf"/>
</dbReference>
<dbReference type="Pfam" id="PF00072">
    <property type="entry name" value="Response_reg"/>
    <property type="match status" value="1"/>
</dbReference>